<evidence type="ECO:0000256" key="7">
    <source>
        <dbReference type="ARBA" id="ARBA00023136"/>
    </source>
</evidence>
<dbReference type="PANTHER" id="PTHR22911:SF137">
    <property type="entry name" value="SOLUTE CARRIER FAMILY 35 MEMBER G2-RELATED"/>
    <property type="match status" value="1"/>
</dbReference>
<evidence type="ECO:0000256" key="4">
    <source>
        <dbReference type="ARBA" id="ARBA00022475"/>
    </source>
</evidence>
<feature type="transmembrane region" description="Helical" evidence="9">
    <location>
        <begin position="119"/>
        <end position="137"/>
    </location>
</feature>
<comment type="subcellular location">
    <subcellularLocation>
        <location evidence="1">Cell membrane</location>
        <topology evidence="1">Multi-pass membrane protein</topology>
    </subcellularLocation>
</comment>
<dbReference type="Pfam" id="PF00892">
    <property type="entry name" value="EamA"/>
    <property type="match status" value="1"/>
</dbReference>
<evidence type="ECO:0000256" key="3">
    <source>
        <dbReference type="ARBA" id="ARBA00022448"/>
    </source>
</evidence>
<feature type="compositionally biased region" description="Gly residues" evidence="8">
    <location>
        <begin position="323"/>
        <end position="334"/>
    </location>
</feature>
<keyword evidence="7 9" id="KW-0472">Membrane</keyword>
<name>A0A7W3T1B9_9ACTN</name>
<feature type="transmembrane region" description="Helical" evidence="9">
    <location>
        <begin position="95"/>
        <end position="112"/>
    </location>
</feature>
<evidence type="ECO:0000256" key="2">
    <source>
        <dbReference type="ARBA" id="ARBA00007362"/>
    </source>
</evidence>
<feature type="transmembrane region" description="Helical" evidence="9">
    <location>
        <begin position="170"/>
        <end position="190"/>
    </location>
</feature>
<reference evidence="12" key="1">
    <citation type="submission" date="2019-10" db="EMBL/GenBank/DDBJ databases">
        <title>Streptomyces sp. nov., a novel actinobacterium isolated from alkaline environment.</title>
        <authorList>
            <person name="Golinska P."/>
        </authorList>
    </citation>
    <scope>NUCLEOTIDE SEQUENCE [LARGE SCALE GENOMIC DNA]</scope>
    <source>
        <strain evidence="12">DSM 42108</strain>
    </source>
</reference>
<feature type="domain" description="EamA" evidence="10">
    <location>
        <begin position="3"/>
        <end position="134"/>
    </location>
</feature>
<dbReference type="InterPro" id="IPR037185">
    <property type="entry name" value="EmrE-like"/>
</dbReference>
<proteinExistence type="inferred from homology"/>
<keyword evidence="3" id="KW-0813">Transport</keyword>
<dbReference type="RefSeq" id="WP_182661276.1">
    <property type="nucleotide sequence ID" value="NZ_VKHS01000086.1"/>
</dbReference>
<organism evidence="11 12">
    <name type="scientific">Streptomyces calidiresistens</name>
    <dbReference type="NCBI Taxonomy" id="1485586"/>
    <lineage>
        <taxon>Bacteria</taxon>
        <taxon>Bacillati</taxon>
        <taxon>Actinomycetota</taxon>
        <taxon>Actinomycetes</taxon>
        <taxon>Kitasatosporales</taxon>
        <taxon>Streptomycetaceae</taxon>
        <taxon>Streptomyces</taxon>
    </lineage>
</organism>
<feature type="transmembrane region" description="Helical" evidence="9">
    <location>
        <begin position="34"/>
        <end position="52"/>
    </location>
</feature>
<dbReference type="AlphaFoldDB" id="A0A7W3T1B9"/>
<evidence type="ECO:0000256" key="9">
    <source>
        <dbReference type="SAM" id="Phobius"/>
    </source>
</evidence>
<dbReference type="InterPro" id="IPR004626">
    <property type="entry name" value="RarD"/>
</dbReference>
<accession>A0A7W3T1B9</accession>
<feature type="compositionally biased region" description="Low complexity" evidence="8">
    <location>
        <begin position="313"/>
        <end position="322"/>
    </location>
</feature>
<evidence type="ECO:0000313" key="11">
    <source>
        <dbReference type="EMBL" id="MBB0229107.1"/>
    </source>
</evidence>
<feature type="transmembrane region" description="Helical" evidence="9">
    <location>
        <begin position="235"/>
        <end position="254"/>
    </location>
</feature>
<keyword evidence="5 9" id="KW-0812">Transmembrane</keyword>
<comment type="similarity">
    <text evidence="2">Belongs to the EamA transporter family.</text>
</comment>
<evidence type="ECO:0000313" key="12">
    <source>
        <dbReference type="Proteomes" id="UP000530234"/>
    </source>
</evidence>
<keyword evidence="12" id="KW-1185">Reference proteome</keyword>
<feature type="transmembrane region" description="Helical" evidence="9">
    <location>
        <begin position="64"/>
        <end position="83"/>
    </location>
</feature>
<sequence length="343" mass="36012">MAYGLTAFGMWGLLPLYWALLATTGPAEVLAHRMLWSLPTAVVILAIVGRWGWIPGLLRQPKRLALVAVSTSLITVNWYLFIWAVANDRVIEASLGYFINPLITIAIGVLLLRERLRTAQWAAVGIGLLAVVVMGVAYGRVPWLSLVLSVTFALYGLVKKRTDLDGLEGFSADAALQFLPALGFVILLTARGESSFVAEGAGHTLLLIGSGLATALPLIFFGAAAVRVPLSTVGLMQYIAPSTMFLLGLLAFGEEMPPERWIGFLMVWTALTILTWDVLRQARRSRAALREAGRAAGARLAESAPTGPPEATAVAGGIPAGADAGGPGGAGTGADAGSAAQRG</sequence>
<feature type="transmembrane region" description="Helical" evidence="9">
    <location>
        <begin position="143"/>
        <end position="158"/>
    </location>
</feature>
<feature type="transmembrane region" description="Helical" evidence="9">
    <location>
        <begin position="202"/>
        <end position="223"/>
    </location>
</feature>
<comment type="caution">
    <text evidence="11">The sequence shown here is derived from an EMBL/GenBank/DDBJ whole genome shotgun (WGS) entry which is preliminary data.</text>
</comment>
<dbReference type="NCBIfam" id="TIGR00688">
    <property type="entry name" value="rarD"/>
    <property type="match status" value="1"/>
</dbReference>
<evidence type="ECO:0000256" key="8">
    <source>
        <dbReference type="SAM" id="MobiDB-lite"/>
    </source>
</evidence>
<protein>
    <submittedName>
        <fullName evidence="11">EamA family transporter RarD</fullName>
    </submittedName>
</protein>
<dbReference type="InterPro" id="IPR000620">
    <property type="entry name" value="EamA_dom"/>
</dbReference>
<dbReference type="SUPFAM" id="SSF103481">
    <property type="entry name" value="Multidrug resistance efflux transporter EmrE"/>
    <property type="match status" value="2"/>
</dbReference>
<evidence type="ECO:0000256" key="6">
    <source>
        <dbReference type="ARBA" id="ARBA00022989"/>
    </source>
</evidence>
<dbReference type="GO" id="GO:0005886">
    <property type="term" value="C:plasma membrane"/>
    <property type="evidence" value="ECO:0007669"/>
    <property type="project" value="UniProtKB-SubCell"/>
</dbReference>
<evidence type="ECO:0000256" key="5">
    <source>
        <dbReference type="ARBA" id="ARBA00022692"/>
    </source>
</evidence>
<evidence type="ECO:0000256" key="1">
    <source>
        <dbReference type="ARBA" id="ARBA00004651"/>
    </source>
</evidence>
<feature type="region of interest" description="Disordered" evidence="8">
    <location>
        <begin position="298"/>
        <end position="343"/>
    </location>
</feature>
<feature type="transmembrane region" description="Helical" evidence="9">
    <location>
        <begin position="260"/>
        <end position="279"/>
    </location>
</feature>
<gene>
    <name evidence="11" type="primary">rarD</name>
    <name evidence="11" type="ORF">FOE67_06155</name>
</gene>
<dbReference type="EMBL" id="VKHS01000086">
    <property type="protein sequence ID" value="MBB0229107.1"/>
    <property type="molecule type" value="Genomic_DNA"/>
</dbReference>
<keyword evidence="4" id="KW-1003">Cell membrane</keyword>
<keyword evidence="6 9" id="KW-1133">Transmembrane helix</keyword>
<dbReference type="PANTHER" id="PTHR22911">
    <property type="entry name" value="ACYL-MALONYL CONDENSING ENZYME-RELATED"/>
    <property type="match status" value="1"/>
</dbReference>
<evidence type="ECO:0000259" key="10">
    <source>
        <dbReference type="Pfam" id="PF00892"/>
    </source>
</evidence>
<dbReference type="Proteomes" id="UP000530234">
    <property type="component" value="Unassembled WGS sequence"/>
</dbReference>